<evidence type="ECO:0000256" key="1">
    <source>
        <dbReference type="SAM" id="SignalP"/>
    </source>
</evidence>
<evidence type="ECO:0000313" key="2">
    <source>
        <dbReference type="EMBL" id="TDY14115.1"/>
    </source>
</evidence>
<proteinExistence type="predicted"/>
<feature type="chain" id="PRO_5045424702" evidence="1">
    <location>
        <begin position="19"/>
        <end position="126"/>
    </location>
</feature>
<gene>
    <name evidence="2" type="ORF">A8975_0716</name>
</gene>
<dbReference type="CDD" id="cd00371">
    <property type="entry name" value="HMA"/>
    <property type="match status" value="1"/>
</dbReference>
<name>A0ABY2G9K8_9FLAO</name>
<feature type="signal peptide" evidence="1">
    <location>
        <begin position="1"/>
        <end position="18"/>
    </location>
</feature>
<dbReference type="SUPFAM" id="SSF55008">
    <property type="entry name" value="HMA, heavy metal-associated domain"/>
    <property type="match status" value="1"/>
</dbReference>
<dbReference type="Proteomes" id="UP000294930">
    <property type="component" value="Unassembled WGS sequence"/>
</dbReference>
<reference evidence="2 3" key="1">
    <citation type="submission" date="2019-03" db="EMBL/GenBank/DDBJ databases">
        <title>Genomic Encyclopedia of Type Strains, Phase III (KMG-III): the genomes of soil and plant-associated and newly described type strains.</title>
        <authorList>
            <person name="Whitman W."/>
        </authorList>
    </citation>
    <scope>NUCLEOTIDE SEQUENCE [LARGE SCALE GENOMIC DNA]</scope>
    <source>
        <strain evidence="2 3">CGMCC 1.10957</strain>
    </source>
</reference>
<dbReference type="Gene3D" id="3.30.70.100">
    <property type="match status" value="1"/>
</dbReference>
<keyword evidence="1" id="KW-0732">Signal</keyword>
<accession>A0ABY2G9K8</accession>
<comment type="caution">
    <text evidence="2">The sequence shown here is derived from an EMBL/GenBank/DDBJ whole genome shotgun (WGS) entry which is preliminary data.</text>
</comment>
<dbReference type="InterPro" id="IPR006121">
    <property type="entry name" value="HMA_dom"/>
</dbReference>
<sequence length="126" mass="14349">MKKIAVLITFLMATVTFAQNKNAKASLEVDGVCMMCKDRIEKACIKTKGVKSAIWNVETHELKLIYNEGKTSLDDIKKNIVAVGHDLKDMKATDEAYNSVHPCCKYRDEDVRDDHKDEKDPNHKKH</sequence>
<organism evidence="2 3">
    <name type="scientific">Meridianimaribacter flavus</name>
    <dbReference type="NCBI Taxonomy" id="571115"/>
    <lineage>
        <taxon>Bacteria</taxon>
        <taxon>Pseudomonadati</taxon>
        <taxon>Bacteroidota</taxon>
        <taxon>Flavobacteriia</taxon>
        <taxon>Flavobacteriales</taxon>
        <taxon>Flavobacteriaceae</taxon>
        <taxon>Meridianimaribacter</taxon>
    </lineage>
</organism>
<dbReference type="EMBL" id="SOQZ01000001">
    <property type="protein sequence ID" value="TDY14115.1"/>
    <property type="molecule type" value="Genomic_DNA"/>
</dbReference>
<evidence type="ECO:0000313" key="3">
    <source>
        <dbReference type="Proteomes" id="UP000294930"/>
    </source>
</evidence>
<keyword evidence="3" id="KW-1185">Reference proteome</keyword>
<dbReference type="RefSeq" id="WP_134198692.1">
    <property type="nucleotide sequence ID" value="NZ_SOQZ01000001.1"/>
</dbReference>
<dbReference type="InterPro" id="IPR036163">
    <property type="entry name" value="HMA_dom_sf"/>
</dbReference>
<protein>
    <submittedName>
        <fullName evidence="2">Heavy-metal-associated domain-containing protein</fullName>
    </submittedName>
</protein>